<name>A0A6S7FQF6_PARCT</name>
<evidence type="ECO:0000256" key="5">
    <source>
        <dbReference type="ARBA" id="ARBA00022801"/>
    </source>
</evidence>
<evidence type="ECO:0000256" key="3">
    <source>
        <dbReference type="ARBA" id="ARBA00022553"/>
    </source>
</evidence>
<dbReference type="Gene3D" id="3.40.50.300">
    <property type="entry name" value="P-loop containing nucleotide triphosphate hydrolases"/>
    <property type="match status" value="1"/>
</dbReference>
<protein>
    <recommendedName>
        <fullName evidence="7">GPN-loop GTPase</fullName>
        <ecNumber evidence="7">3.6.5.-</ecNumber>
    </recommendedName>
</protein>
<comment type="similarity">
    <text evidence="1 7">Belongs to the GPN-loop GTPase family.</text>
</comment>
<sequence>MAESSKSEDKQCTKPVCIITLGMAGSGKTTFVQRINAHLHAKKTPPYVVNLDPAVYEVPYPANIDIRDTIKYKEVMKQYNMGPNGGIMTSLNMFATRFGQVIQYIEKRASEFKHVLFDTPGQIEVFTWSASGAIITESLASSFPTVVAYVMDTARCVNPVTFMSNMLYACSIMYRTKLPFIVVLNKTDIVDHSFAKEWMTDFTAFQEALSQETTYISSLSSSLSLVLDEFYEGLRSVGVSSVTGAGIDDFFKAVEEAALEYETDYKPEYERLKREKQEAITKSKQEQLEKLQKDLGHGESVVMETSTADWQPQPSKNPEISLGANDEVEPNVDGDEIPEDPQEQQSFQRFLKREHAKSSTSKS</sequence>
<dbReference type="SUPFAM" id="SSF52540">
    <property type="entry name" value="P-loop containing nucleoside triphosphate hydrolases"/>
    <property type="match status" value="1"/>
</dbReference>
<dbReference type="AlphaFoldDB" id="A0A6S7FQF6"/>
<evidence type="ECO:0000256" key="6">
    <source>
        <dbReference type="ARBA" id="ARBA00023134"/>
    </source>
</evidence>
<comment type="subcellular location">
    <subcellularLocation>
        <location evidence="7">Cytoplasm</location>
    </subcellularLocation>
    <subcellularLocation>
        <location evidence="7">Nucleus</location>
    </subcellularLocation>
</comment>
<evidence type="ECO:0000256" key="4">
    <source>
        <dbReference type="ARBA" id="ARBA00022741"/>
    </source>
</evidence>
<evidence type="ECO:0000256" key="7">
    <source>
        <dbReference type="RuleBase" id="RU365059"/>
    </source>
</evidence>
<dbReference type="InterPro" id="IPR027417">
    <property type="entry name" value="P-loop_NTPase"/>
</dbReference>
<comment type="caution">
    <text evidence="9">The sequence shown here is derived from an EMBL/GenBank/DDBJ whole genome shotgun (WGS) entry which is preliminary data.</text>
</comment>
<keyword evidence="10" id="KW-1185">Reference proteome</keyword>
<keyword evidence="3" id="KW-0597">Phosphoprotein</keyword>
<feature type="compositionally biased region" description="Acidic residues" evidence="8">
    <location>
        <begin position="326"/>
        <end position="342"/>
    </location>
</feature>
<dbReference type="OrthoDB" id="243313at2759"/>
<comment type="function">
    <text evidence="7">Small GTPase required for proper nuclear import of RNA polymerase II (RNAPII). May act at an RNAP assembly step prior to nuclear import.</text>
</comment>
<dbReference type="FunFam" id="3.40.50.300:FF:000579">
    <property type="entry name" value="GPN-loop GTPase"/>
    <property type="match status" value="1"/>
</dbReference>
<proteinExistence type="inferred from homology"/>
<dbReference type="PANTHER" id="PTHR21231">
    <property type="entry name" value="XPA-BINDING PROTEIN 1-RELATED"/>
    <property type="match status" value="1"/>
</dbReference>
<dbReference type="GO" id="GO:0005525">
    <property type="term" value="F:GTP binding"/>
    <property type="evidence" value="ECO:0007669"/>
    <property type="project" value="UniProtKB-KW"/>
</dbReference>
<evidence type="ECO:0000313" key="10">
    <source>
        <dbReference type="Proteomes" id="UP001152795"/>
    </source>
</evidence>
<keyword evidence="6 7" id="KW-0342">GTP-binding</keyword>
<dbReference type="GO" id="GO:0003924">
    <property type="term" value="F:GTPase activity"/>
    <property type="evidence" value="ECO:0007669"/>
    <property type="project" value="InterPro"/>
</dbReference>
<dbReference type="Proteomes" id="UP001152795">
    <property type="component" value="Unassembled WGS sequence"/>
</dbReference>
<evidence type="ECO:0000256" key="2">
    <source>
        <dbReference type="ARBA" id="ARBA00022490"/>
    </source>
</evidence>
<dbReference type="CDD" id="cd17870">
    <property type="entry name" value="GPN1"/>
    <property type="match status" value="1"/>
</dbReference>
<dbReference type="InterPro" id="IPR030230">
    <property type="entry name" value="Gpn1/Npa3/XAB1"/>
</dbReference>
<comment type="subunit">
    <text evidence="7">Binds to RNA polymerase II.</text>
</comment>
<dbReference type="EC" id="3.6.5.-" evidence="7"/>
<dbReference type="GO" id="GO:0005737">
    <property type="term" value="C:cytoplasm"/>
    <property type="evidence" value="ECO:0007669"/>
    <property type="project" value="UniProtKB-SubCell"/>
</dbReference>
<dbReference type="Pfam" id="PF03029">
    <property type="entry name" value="ATP_bind_1"/>
    <property type="match status" value="1"/>
</dbReference>
<keyword evidence="2 7" id="KW-0963">Cytoplasm</keyword>
<evidence type="ECO:0000256" key="1">
    <source>
        <dbReference type="ARBA" id="ARBA00005290"/>
    </source>
</evidence>
<feature type="region of interest" description="Disordered" evidence="8">
    <location>
        <begin position="293"/>
        <end position="363"/>
    </location>
</feature>
<evidence type="ECO:0000256" key="8">
    <source>
        <dbReference type="SAM" id="MobiDB-lite"/>
    </source>
</evidence>
<feature type="compositionally biased region" description="Polar residues" evidence="8">
    <location>
        <begin position="303"/>
        <end position="318"/>
    </location>
</feature>
<dbReference type="InterPro" id="IPR004130">
    <property type="entry name" value="Gpn"/>
</dbReference>
<dbReference type="PANTHER" id="PTHR21231:SF8">
    <property type="entry name" value="GPN-LOOP GTPASE 1"/>
    <property type="match status" value="1"/>
</dbReference>
<dbReference type="GO" id="GO:0005634">
    <property type="term" value="C:nucleus"/>
    <property type="evidence" value="ECO:0007669"/>
    <property type="project" value="UniProtKB-SubCell"/>
</dbReference>
<reference evidence="9" key="1">
    <citation type="submission" date="2020-04" db="EMBL/GenBank/DDBJ databases">
        <authorList>
            <person name="Alioto T."/>
            <person name="Alioto T."/>
            <person name="Gomez Garrido J."/>
        </authorList>
    </citation>
    <scope>NUCLEOTIDE SEQUENCE</scope>
    <source>
        <strain evidence="9">A484AB</strain>
    </source>
</reference>
<accession>A0A6S7FQF6</accession>
<keyword evidence="4 7" id="KW-0547">Nucleotide-binding</keyword>
<keyword evidence="5 7" id="KW-0378">Hydrolase</keyword>
<evidence type="ECO:0000313" key="9">
    <source>
        <dbReference type="EMBL" id="CAB3979887.1"/>
    </source>
</evidence>
<gene>
    <name evidence="9" type="ORF">PACLA_8A045453</name>
</gene>
<dbReference type="EMBL" id="CACRXK020000239">
    <property type="protein sequence ID" value="CAB3979887.1"/>
    <property type="molecule type" value="Genomic_DNA"/>
</dbReference>
<organism evidence="9 10">
    <name type="scientific">Paramuricea clavata</name>
    <name type="common">Red gorgonian</name>
    <name type="synonym">Violescent sea-whip</name>
    <dbReference type="NCBI Taxonomy" id="317549"/>
    <lineage>
        <taxon>Eukaryota</taxon>
        <taxon>Metazoa</taxon>
        <taxon>Cnidaria</taxon>
        <taxon>Anthozoa</taxon>
        <taxon>Octocorallia</taxon>
        <taxon>Malacalcyonacea</taxon>
        <taxon>Plexauridae</taxon>
        <taxon>Paramuricea</taxon>
    </lineage>
</organism>